<dbReference type="Pfam" id="PF15794">
    <property type="entry name" value="CCDC106"/>
    <property type="match status" value="1"/>
</dbReference>
<dbReference type="Proteomes" id="UP000281406">
    <property type="component" value="Unassembled WGS sequence"/>
</dbReference>
<dbReference type="InterPro" id="IPR031591">
    <property type="entry name" value="CCDC106"/>
</dbReference>
<dbReference type="AlphaFoldDB" id="A0A3N0YT30"/>
<dbReference type="EMBL" id="RJVU01026577">
    <property type="protein sequence ID" value="ROL49336.1"/>
    <property type="molecule type" value="Genomic_DNA"/>
</dbReference>
<comment type="caution">
    <text evidence="1">The sequence shown here is derived from an EMBL/GenBank/DDBJ whole genome shotgun (WGS) entry which is preliminary data.</text>
</comment>
<evidence type="ECO:0000313" key="1">
    <source>
        <dbReference type="EMBL" id="ROL49336.1"/>
    </source>
</evidence>
<protein>
    <submittedName>
        <fullName evidence="1">Uncharacterized protein</fullName>
    </submittedName>
</protein>
<sequence length="133" mass="15110">MTKAFRKEGVSQNAVAQLAPITELYFVDRVQFNSISFTPGKLAEFAEKCREHIVEDVKKKVLSLKTKGSLLPFCLCSGYGDWLEQRRHRRTHTRRGTMKEIWEHAGDSAVDCCADEVQVCVFSIWVKECAVIG</sequence>
<proteinExistence type="predicted"/>
<organism evidence="1 2">
    <name type="scientific">Anabarilius grahami</name>
    <name type="common">Kanglang fish</name>
    <name type="synonym">Barilius grahami</name>
    <dbReference type="NCBI Taxonomy" id="495550"/>
    <lineage>
        <taxon>Eukaryota</taxon>
        <taxon>Metazoa</taxon>
        <taxon>Chordata</taxon>
        <taxon>Craniata</taxon>
        <taxon>Vertebrata</taxon>
        <taxon>Euteleostomi</taxon>
        <taxon>Actinopterygii</taxon>
        <taxon>Neopterygii</taxon>
        <taxon>Teleostei</taxon>
        <taxon>Ostariophysi</taxon>
        <taxon>Cypriniformes</taxon>
        <taxon>Xenocyprididae</taxon>
        <taxon>Xenocypridinae</taxon>
        <taxon>Xenocypridinae incertae sedis</taxon>
        <taxon>Anabarilius</taxon>
    </lineage>
</organism>
<dbReference type="OrthoDB" id="8853683at2759"/>
<reference evidence="1 2" key="1">
    <citation type="submission" date="2018-10" db="EMBL/GenBank/DDBJ databases">
        <title>Genome assembly for a Yunnan-Guizhou Plateau 3E fish, Anabarilius grahami (Regan), and its evolutionary and genetic applications.</title>
        <authorList>
            <person name="Jiang W."/>
        </authorList>
    </citation>
    <scope>NUCLEOTIDE SEQUENCE [LARGE SCALE GENOMIC DNA]</scope>
    <source>
        <strain evidence="1">AG-KIZ</strain>
        <tissue evidence="1">Muscle</tissue>
    </source>
</reference>
<keyword evidence="2" id="KW-1185">Reference proteome</keyword>
<accession>A0A3N0YT30</accession>
<gene>
    <name evidence="1" type="ORF">DPX16_15662</name>
</gene>
<evidence type="ECO:0000313" key="2">
    <source>
        <dbReference type="Proteomes" id="UP000281406"/>
    </source>
</evidence>
<name>A0A3N0YT30_ANAGA</name>